<accession>A0A6G1IG64</accession>
<gene>
    <name evidence="2" type="ORF">K458DRAFT_396113</name>
</gene>
<feature type="region of interest" description="Disordered" evidence="1">
    <location>
        <begin position="1"/>
        <end position="21"/>
    </location>
</feature>
<protein>
    <recommendedName>
        <fullName evidence="4">BTB domain-containing protein</fullName>
    </recommendedName>
</protein>
<evidence type="ECO:0000313" key="2">
    <source>
        <dbReference type="EMBL" id="KAF2677216.1"/>
    </source>
</evidence>
<dbReference type="PANTHER" id="PTHR47843">
    <property type="entry name" value="BTB DOMAIN-CONTAINING PROTEIN-RELATED"/>
    <property type="match status" value="1"/>
</dbReference>
<dbReference type="OrthoDB" id="194443at2759"/>
<dbReference type="EMBL" id="MU005624">
    <property type="protein sequence ID" value="KAF2677216.1"/>
    <property type="molecule type" value="Genomic_DNA"/>
</dbReference>
<dbReference type="PANTHER" id="PTHR47843:SF2">
    <property type="entry name" value="BTB DOMAIN-CONTAINING PROTEIN"/>
    <property type="match status" value="1"/>
</dbReference>
<sequence length="381" mass="43411">MSFQTSQTGLPSPSSPSALTQFPDPTLLPVAVGPPGNSHTFYVNKPKAMLFSQFFRDAFGPRNVGGGADGKLELRDERRDIFIMFLHWMEVQESPGELKNEVCNWMAKGIYQMEKGERDIVSAEKLTELYIFAHHLVVLDLKRTILAVAVGHFNTCAGPTHRSIGLAFAHIPSKNRYLQLLVDAHCLNWNPRNASTIMEFAHRVNELPSRFLEMTWSRFAEVAEKKSEQKGLRYWDYYEDKVWIGQPSTGQRRIAADRLLFPDLKTFLLKLAVECPRIFGFLGIPIRRTHSTNYPKKAHTSNYSSMRTIFTETQQKMTTRTDLHMMICRAASPGRSWRSISLFCQATGRKFSLKLCDYLEGAPETKGKKNKSPCKKRKTAP</sequence>
<evidence type="ECO:0008006" key="4">
    <source>
        <dbReference type="Google" id="ProtNLM"/>
    </source>
</evidence>
<name>A0A6G1IG64_9PLEO</name>
<feature type="compositionally biased region" description="Polar residues" evidence="1">
    <location>
        <begin position="1"/>
        <end position="20"/>
    </location>
</feature>
<proteinExistence type="predicted"/>
<organism evidence="2 3">
    <name type="scientific">Lentithecium fluviatile CBS 122367</name>
    <dbReference type="NCBI Taxonomy" id="1168545"/>
    <lineage>
        <taxon>Eukaryota</taxon>
        <taxon>Fungi</taxon>
        <taxon>Dikarya</taxon>
        <taxon>Ascomycota</taxon>
        <taxon>Pezizomycotina</taxon>
        <taxon>Dothideomycetes</taxon>
        <taxon>Pleosporomycetidae</taxon>
        <taxon>Pleosporales</taxon>
        <taxon>Massarineae</taxon>
        <taxon>Lentitheciaceae</taxon>
        <taxon>Lentithecium</taxon>
    </lineage>
</organism>
<dbReference type="Proteomes" id="UP000799291">
    <property type="component" value="Unassembled WGS sequence"/>
</dbReference>
<keyword evidence="3" id="KW-1185">Reference proteome</keyword>
<reference evidence="2" key="1">
    <citation type="journal article" date="2020" name="Stud. Mycol.">
        <title>101 Dothideomycetes genomes: a test case for predicting lifestyles and emergence of pathogens.</title>
        <authorList>
            <person name="Haridas S."/>
            <person name="Albert R."/>
            <person name="Binder M."/>
            <person name="Bloem J."/>
            <person name="Labutti K."/>
            <person name="Salamov A."/>
            <person name="Andreopoulos B."/>
            <person name="Baker S."/>
            <person name="Barry K."/>
            <person name="Bills G."/>
            <person name="Bluhm B."/>
            <person name="Cannon C."/>
            <person name="Castanera R."/>
            <person name="Culley D."/>
            <person name="Daum C."/>
            <person name="Ezra D."/>
            <person name="Gonzalez J."/>
            <person name="Henrissat B."/>
            <person name="Kuo A."/>
            <person name="Liang C."/>
            <person name="Lipzen A."/>
            <person name="Lutzoni F."/>
            <person name="Magnuson J."/>
            <person name="Mondo S."/>
            <person name="Nolan M."/>
            <person name="Ohm R."/>
            <person name="Pangilinan J."/>
            <person name="Park H.-J."/>
            <person name="Ramirez L."/>
            <person name="Alfaro M."/>
            <person name="Sun H."/>
            <person name="Tritt A."/>
            <person name="Yoshinaga Y."/>
            <person name="Zwiers L.-H."/>
            <person name="Turgeon B."/>
            <person name="Goodwin S."/>
            <person name="Spatafora J."/>
            <person name="Crous P."/>
            <person name="Grigoriev I."/>
        </authorList>
    </citation>
    <scope>NUCLEOTIDE SEQUENCE</scope>
    <source>
        <strain evidence="2">CBS 122367</strain>
    </source>
</reference>
<evidence type="ECO:0000313" key="3">
    <source>
        <dbReference type="Proteomes" id="UP000799291"/>
    </source>
</evidence>
<dbReference type="AlphaFoldDB" id="A0A6G1IG64"/>
<evidence type="ECO:0000256" key="1">
    <source>
        <dbReference type="SAM" id="MobiDB-lite"/>
    </source>
</evidence>